<dbReference type="RefSeq" id="XP_064765677.1">
    <property type="nucleotide sequence ID" value="XM_064915602.1"/>
</dbReference>
<dbReference type="Pfam" id="PF13193">
    <property type="entry name" value="AMP-binding_C"/>
    <property type="match status" value="1"/>
</dbReference>
<organism evidence="5 6">
    <name type="scientific">Myxozyma melibiosi</name>
    <dbReference type="NCBI Taxonomy" id="54550"/>
    <lineage>
        <taxon>Eukaryota</taxon>
        <taxon>Fungi</taxon>
        <taxon>Dikarya</taxon>
        <taxon>Ascomycota</taxon>
        <taxon>Saccharomycotina</taxon>
        <taxon>Lipomycetes</taxon>
        <taxon>Lipomycetales</taxon>
        <taxon>Lipomycetaceae</taxon>
        <taxon>Myxozyma</taxon>
    </lineage>
</organism>
<dbReference type="InterPro" id="IPR025110">
    <property type="entry name" value="AMP-bd_C"/>
</dbReference>
<proteinExistence type="inferred from homology"/>
<evidence type="ECO:0000259" key="4">
    <source>
        <dbReference type="Pfam" id="PF13193"/>
    </source>
</evidence>
<dbReference type="InterPro" id="IPR000873">
    <property type="entry name" value="AMP-dep_synth/lig_dom"/>
</dbReference>
<comment type="similarity">
    <text evidence="1">Belongs to the ATP-dependent AMP-binding enzyme family.</text>
</comment>
<evidence type="ECO:0000256" key="2">
    <source>
        <dbReference type="ARBA" id="ARBA00022598"/>
    </source>
</evidence>
<dbReference type="Proteomes" id="UP001498771">
    <property type="component" value="Unassembled WGS sequence"/>
</dbReference>
<keyword evidence="6" id="KW-1185">Reference proteome</keyword>
<dbReference type="EMBL" id="JBBJBU010000016">
    <property type="protein sequence ID" value="KAK7202644.1"/>
    <property type="molecule type" value="Genomic_DNA"/>
</dbReference>
<dbReference type="PANTHER" id="PTHR24096">
    <property type="entry name" value="LONG-CHAIN-FATTY-ACID--COA LIGASE"/>
    <property type="match status" value="1"/>
</dbReference>
<evidence type="ECO:0000259" key="3">
    <source>
        <dbReference type="Pfam" id="PF00501"/>
    </source>
</evidence>
<dbReference type="SUPFAM" id="SSF56801">
    <property type="entry name" value="Acetyl-CoA synthetase-like"/>
    <property type="match status" value="1"/>
</dbReference>
<name>A0ABR1EYG2_9ASCO</name>
<sequence length="551" mass="59772">MSMTIYKSPKPDIPLFNGSIPEFILSSPHLRARPNSIVLTDAVNDRSLTAAENITLVRSLAALLRSKYAVNPGTVVAVYSPNHIYLIAIHYAILWCGGVVSPVNSAYPARDLREQLSTADARLLIAFTGVPSMGDAATEAVSTLSSCSLVPFTALCDDALANLRAGDGPAGDPVKLTKPAAETLAYLCFSSGTTGKFKGVMTSHHNLTSNVLQTINFDNRIFSPEGVYAGFLPMSHIYALTLHLYAAVYLTGRLIVFPKFELEPFLQCIVRYKMSHLHLVPPILILLAKSPLIDKYPQIREHIFYLGSGAAPLSRSLGEAVKQRLQPANVRIGQGYGMTECTPVTHYSPLDQPDEKLGTIGNLVANVEARLVDPETGKDVPRGHEGELVVRGPNIMMGYLNNEEATRATLLDGGWLRTGDIASVGDDGFWTIIDRSKELIKYKGFQVAPAELEALLLTHPKVVDAAVVGTYSESEATELARAYVVLAPGVTPLEIKQWVDGKVAKHKRLYGGIVVVNEVPKSPSGKILRRILKERKGDVVVGMRDAATARL</sequence>
<keyword evidence="2" id="KW-0436">Ligase</keyword>
<accession>A0ABR1EYG2</accession>
<dbReference type="GeneID" id="90041114"/>
<evidence type="ECO:0000313" key="6">
    <source>
        <dbReference type="Proteomes" id="UP001498771"/>
    </source>
</evidence>
<dbReference type="Pfam" id="PF00501">
    <property type="entry name" value="AMP-binding"/>
    <property type="match status" value="1"/>
</dbReference>
<dbReference type="Gene3D" id="3.40.50.12780">
    <property type="entry name" value="N-terminal domain of ligase-like"/>
    <property type="match status" value="1"/>
</dbReference>
<dbReference type="Gene3D" id="3.30.300.30">
    <property type="match status" value="1"/>
</dbReference>
<dbReference type="InterPro" id="IPR045851">
    <property type="entry name" value="AMP-bd_C_sf"/>
</dbReference>
<dbReference type="InterPro" id="IPR042099">
    <property type="entry name" value="ANL_N_sf"/>
</dbReference>
<dbReference type="PANTHER" id="PTHR24096:SF149">
    <property type="entry name" value="AMP-BINDING DOMAIN-CONTAINING PROTEIN-RELATED"/>
    <property type="match status" value="1"/>
</dbReference>
<dbReference type="CDD" id="cd05911">
    <property type="entry name" value="Firefly_Luc_like"/>
    <property type="match status" value="1"/>
</dbReference>
<gene>
    <name evidence="5" type="ORF">BZA70DRAFT_99903</name>
</gene>
<protein>
    <submittedName>
        <fullName evidence="5">Uncharacterized protein</fullName>
    </submittedName>
</protein>
<evidence type="ECO:0000313" key="5">
    <source>
        <dbReference type="EMBL" id="KAK7202644.1"/>
    </source>
</evidence>
<feature type="domain" description="AMP-binding enzyme C-terminal" evidence="4">
    <location>
        <begin position="451"/>
        <end position="526"/>
    </location>
</feature>
<reference evidence="5 6" key="1">
    <citation type="submission" date="2024-03" db="EMBL/GenBank/DDBJ databases">
        <title>Genome-scale model development and genomic sequencing of the oleaginous clade Lipomyces.</title>
        <authorList>
            <consortium name="Lawrence Berkeley National Laboratory"/>
            <person name="Czajka J.J."/>
            <person name="Han Y."/>
            <person name="Kim J."/>
            <person name="Mondo S.J."/>
            <person name="Hofstad B.A."/>
            <person name="Robles A."/>
            <person name="Haridas S."/>
            <person name="Riley R."/>
            <person name="LaButti K."/>
            <person name="Pangilinan J."/>
            <person name="Andreopoulos W."/>
            <person name="Lipzen A."/>
            <person name="Yan J."/>
            <person name="Wang M."/>
            <person name="Ng V."/>
            <person name="Grigoriev I.V."/>
            <person name="Spatafora J.W."/>
            <person name="Magnuson J.K."/>
            <person name="Baker S.E."/>
            <person name="Pomraning K.R."/>
        </authorList>
    </citation>
    <scope>NUCLEOTIDE SEQUENCE [LARGE SCALE GENOMIC DNA]</scope>
    <source>
        <strain evidence="5 6">Phaff 52-87</strain>
    </source>
</reference>
<comment type="caution">
    <text evidence="5">The sequence shown here is derived from an EMBL/GenBank/DDBJ whole genome shotgun (WGS) entry which is preliminary data.</text>
</comment>
<evidence type="ECO:0000256" key="1">
    <source>
        <dbReference type="ARBA" id="ARBA00006432"/>
    </source>
</evidence>
<feature type="domain" description="AMP-dependent synthetase/ligase" evidence="3">
    <location>
        <begin position="31"/>
        <end position="400"/>
    </location>
</feature>